<sequence length="138" mass="14739">MPSTQDPSEQVKFLVSCIGHTNNGRPDFAAVAEELGIVTKAAAQKRYERMLKANGVSGTKSPTKTADDGAIPTPQTTPVKRKAAAARTPGSAKKTRGKAGKDVKKEELDEEKTKKGVKKEEDSESDLSDPPTSDDIEI</sequence>
<dbReference type="OrthoDB" id="5353914at2759"/>
<dbReference type="RefSeq" id="XP_014545136.1">
    <property type="nucleotide sequence ID" value="XM_014689650.1"/>
</dbReference>
<protein>
    <recommendedName>
        <fullName evidence="2">Myb-like DNA-binding domain-containing protein</fullName>
    </recommendedName>
</protein>
<accession>A0A7D5UTF3</accession>
<feature type="domain" description="Myb-like DNA-binding" evidence="2">
    <location>
        <begin position="7"/>
        <end position="55"/>
    </location>
</feature>
<gene>
    <name evidence="3" type="ORF">G6M90_00g050300</name>
</gene>
<evidence type="ECO:0000259" key="2">
    <source>
        <dbReference type="Pfam" id="PF22980"/>
    </source>
</evidence>
<dbReference type="KEGG" id="mbrn:26242477"/>
<evidence type="ECO:0000256" key="1">
    <source>
        <dbReference type="SAM" id="MobiDB-lite"/>
    </source>
</evidence>
<organism evidence="3 4">
    <name type="scientific">Metarhizium brunneum</name>
    <dbReference type="NCBI Taxonomy" id="500148"/>
    <lineage>
        <taxon>Eukaryota</taxon>
        <taxon>Fungi</taxon>
        <taxon>Dikarya</taxon>
        <taxon>Ascomycota</taxon>
        <taxon>Pezizomycotina</taxon>
        <taxon>Sordariomycetes</taxon>
        <taxon>Hypocreomycetidae</taxon>
        <taxon>Hypocreales</taxon>
        <taxon>Clavicipitaceae</taxon>
        <taxon>Metarhizium</taxon>
    </lineage>
</organism>
<feature type="compositionally biased region" description="Basic and acidic residues" evidence="1">
    <location>
        <begin position="99"/>
        <end position="121"/>
    </location>
</feature>
<feature type="compositionally biased region" description="Acidic residues" evidence="1">
    <location>
        <begin position="122"/>
        <end position="138"/>
    </location>
</feature>
<evidence type="ECO:0000313" key="3">
    <source>
        <dbReference type="EMBL" id="QLI66456.1"/>
    </source>
</evidence>
<evidence type="ECO:0000313" key="4">
    <source>
        <dbReference type="Proteomes" id="UP000510686"/>
    </source>
</evidence>
<dbReference type="AlphaFoldDB" id="A0A7D5UTF3"/>
<dbReference type="Proteomes" id="UP000510686">
    <property type="component" value="Chromosome 2"/>
</dbReference>
<dbReference type="Pfam" id="PF22980">
    <property type="entry name" value="Myb_DNA-bind_8"/>
    <property type="match status" value="1"/>
</dbReference>
<proteinExistence type="predicted"/>
<dbReference type="EMBL" id="CP058933">
    <property type="protein sequence ID" value="QLI66456.1"/>
    <property type="molecule type" value="Genomic_DNA"/>
</dbReference>
<feature type="region of interest" description="Disordered" evidence="1">
    <location>
        <begin position="52"/>
        <end position="138"/>
    </location>
</feature>
<reference evidence="3 4" key="1">
    <citation type="submission" date="2020-07" db="EMBL/GenBank/DDBJ databases">
        <title>Telomere length de novo assembly of all 7 chromosomes of the fungus, Metarhizium brunneum, using a novel assembly pipeline.</title>
        <authorList>
            <person name="Saud z."/>
            <person name="Kortsinoglou A."/>
            <person name="Kouvelis V.N."/>
            <person name="Butt T.M."/>
        </authorList>
    </citation>
    <scope>NUCLEOTIDE SEQUENCE [LARGE SCALE GENOMIC DNA]</scope>
    <source>
        <strain evidence="3 4">4556</strain>
    </source>
</reference>
<dbReference type="GeneID" id="26242477"/>
<dbReference type="InterPro" id="IPR054505">
    <property type="entry name" value="Myb_DNA-bind_8"/>
</dbReference>
<keyword evidence="4" id="KW-1185">Reference proteome</keyword>
<name>A0A7D5UTF3_9HYPO</name>